<feature type="transmembrane region" description="Helical" evidence="1">
    <location>
        <begin position="321"/>
        <end position="340"/>
    </location>
</feature>
<accession>A0A841DPZ7</accession>
<evidence type="ECO:0000313" key="3">
    <source>
        <dbReference type="Proteomes" id="UP000558997"/>
    </source>
</evidence>
<feature type="transmembrane region" description="Helical" evidence="1">
    <location>
        <begin position="83"/>
        <end position="101"/>
    </location>
</feature>
<gene>
    <name evidence="2" type="ORF">HDA44_002177</name>
</gene>
<sequence length="422" mass="44005">MGPATDGAARAGPDVRGWEEGVVCPRCSSDVPEVSRFCHHCGNDLRTGDAERKNAYAARPDEPVASFKLVSTIMPQGSGKQPYTYKVALGIALLLTVLTAALGALPVAIMIAAFAIPIVYIIYLYDVNLWEDEPIPVVAAAFVLTGVLAAVFTWLWKDKLSLSLDTIGANSAAPSGRDLLILLLLVPVVSELIRQIGPLYLASRPRYDDLMDGFTFGVVAGVGYACFETLVLHWGWISGGFAGPGSSAGTWISIVLLHGFIKPLVYGSATGLAGAEFSGLGAGYDGFTPRWVAGLIQAMAVNALFQGGVYLLGFVGGHGSTIGSVLGVVWGLLLLGALIIRVRTVLHKGLLEAALESAARGGSNHASGDLAFCSRCEMPLLPQSDFCSACGNSVRSVPKSARGVTAATGASGYEATTGETQV</sequence>
<dbReference type="Proteomes" id="UP000558997">
    <property type="component" value="Unassembled WGS sequence"/>
</dbReference>
<organism evidence="2 3">
    <name type="scientific">Kribbella solani</name>
    <dbReference type="NCBI Taxonomy" id="236067"/>
    <lineage>
        <taxon>Bacteria</taxon>
        <taxon>Bacillati</taxon>
        <taxon>Actinomycetota</taxon>
        <taxon>Actinomycetes</taxon>
        <taxon>Propionibacteriales</taxon>
        <taxon>Kribbellaceae</taxon>
        <taxon>Kribbella</taxon>
    </lineage>
</organism>
<feature type="transmembrane region" description="Helical" evidence="1">
    <location>
        <begin position="214"/>
        <end position="236"/>
    </location>
</feature>
<dbReference type="InterPro" id="IPR026898">
    <property type="entry name" value="PrsW"/>
</dbReference>
<evidence type="ECO:0000256" key="1">
    <source>
        <dbReference type="SAM" id="Phobius"/>
    </source>
</evidence>
<dbReference type="EMBL" id="JACHNF010000001">
    <property type="protein sequence ID" value="MBB5978836.1"/>
    <property type="molecule type" value="Genomic_DNA"/>
</dbReference>
<dbReference type="RefSeq" id="WP_337905829.1">
    <property type="nucleotide sequence ID" value="NZ_BAAAVN010000001.1"/>
</dbReference>
<keyword evidence="1" id="KW-0472">Membrane</keyword>
<keyword evidence="1" id="KW-0812">Transmembrane</keyword>
<keyword evidence="1" id="KW-1133">Transmembrane helix</keyword>
<feature type="transmembrane region" description="Helical" evidence="1">
    <location>
        <begin position="248"/>
        <end position="270"/>
    </location>
</feature>
<comment type="caution">
    <text evidence="2">The sequence shown here is derived from an EMBL/GenBank/DDBJ whole genome shotgun (WGS) entry which is preliminary data.</text>
</comment>
<dbReference type="AlphaFoldDB" id="A0A841DPZ7"/>
<protein>
    <submittedName>
        <fullName evidence="2">RsiW-degrading membrane proteinase PrsW (M82 family)</fullName>
    </submittedName>
</protein>
<evidence type="ECO:0000313" key="2">
    <source>
        <dbReference type="EMBL" id="MBB5978836.1"/>
    </source>
</evidence>
<dbReference type="GO" id="GO:0008233">
    <property type="term" value="F:peptidase activity"/>
    <property type="evidence" value="ECO:0007669"/>
    <property type="project" value="InterPro"/>
</dbReference>
<reference evidence="2 3" key="1">
    <citation type="submission" date="2020-08" db="EMBL/GenBank/DDBJ databases">
        <title>Sequencing the genomes of 1000 actinobacteria strains.</title>
        <authorList>
            <person name="Klenk H.-P."/>
        </authorList>
    </citation>
    <scope>NUCLEOTIDE SEQUENCE [LARGE SCALE GENOMIC DNA]</scope>
    <source>
        <strain evidence="2 3">DSM 17294</strain>
    </source>
</reference>
<feature type="transmembrane region" description="Helical" evidence="1">
    <location>
        <begin position="179"/>
        <end position="202"/>
    </location>
</feature>
<feature type="transmembrane region" description="Helical" evidence="1">
    <location>
        <begin position="137"/>
        <end position="156"/>
    </location>
</feature>
<proteinExistence type="predicted"/>
<feature type="transmembrane region" description="Helical" evidence="1">
    <location>
        <begin position="291"/>
        <end position="315"/>
    </location>
</feature>
<name>A0A841DPZ7_9ACTN</name>
<dbReference type="Pfam" id="PF13367">
    <property type="entry name" value="PrsW-protease"/>
    <property type="match status" value="1"/>
</dbReference>
<keyword evidence="3" id="KW-1185">Reference proteome</keyword>